<accession>A0A8S9HSX5</accession>
<protein>
    <submittedName>
        <fullName evidence="1">Uncharacterized protein</fullName>
    </submittedName>
</protein>
<dbReference type="EMBL" id="QGKY02001250">
    <property type="protein sequence ID" value="KAF2561435.1"/>
    <property type="molecule type" value="Genomic_DNA"/>
</dbReference>
<reference evidence="1" key="1">
    <citation type="submission" date="2019-12" db="EMBL/GenBank/DDBJ databases">
        <title>Genome sequencing and annotation of Brassica cretica.</title>
        <authorList>
            <person name="Studholme D.J."/>
            <person name="Sarris P.F."/>
        </authorList>
    </citation>
    <scope>NUCLEOTIDE SEQUENCE</scope>
    <source>
        <strain evidence="1">PFS-102/07</strain>
        <tissue evidence="1">Leaf</tissue>
    </source>
</reference>
<sequence length="148" mass="16573">MSLETVGNNSYWNSILEVASITVNTHTGETGEKREKPALLLDLVYGWRVSVRAVPESFPFLCSCHCPLLLRSPVIDRLVEALGPQPSINGGSAFRVTTRSIGGSRWRWRWSGLHVQVVFFREMEATLDPSSPVFMREVELFSDPPSPL</sequence>
<gene>
    <name evidence="1" type="ORF">F2Q70_00015838</name>
</gene>
<comment type="caution">
    <text evidence="1">The sequence shown here is derived from an EMBL/GenBank/DDBJ whole genome shotgun (WGS) entry which is preliminary data.</text>
</comment>
<evidence type="ECO:0000313" key="1">
    <source>
        <dbReference type="EMBL" id="KAF2561435.1"/>
    </source>
</evidence>
<dbReference type="AlphaFoldDB" id="A0A8S9HSX5"/>
<organism evidence="1">
    <name type="scientific">Brassica cretica</name>
    <name type="common">Mustard</name>
    <dbReference type="NCBI Taxonomy" id="69181"/>
    <lineage>
        <taxon>Eukaryota</taxon>
        <taxon>Viridiplantae</taxon>
        <taxon>Streptophyta</taxon>
        <taxon>Embryophyta</taxon>
        <taxon>Tracheophyta</taxon>
        <taxon>Spermatophyta</taxon>
        <taxon>Magnoliopsida</taxon>
        <taxon>eudicotyledons</taxon>
        <taxon>Gunneridae</taxon>
        <taxon>Pentapetalae</taxon>
        <taxon>rosids</taxon>
        <taxon>malvids</taxon>
        <taxon>Brassicales</taxon>
        <taxon>Brassicaceae</taxon>
        <taxon>Brassiceae</taxon>
        <taxon>Brassica</taxon>
    </lineage>
</organism>
<name>A0A8S9HSX5_BRACR</name>
<proteinExistence type="predicted"/>